<sequence>MLKSASRIRTGKGKKQQEWKPATDDKVEILKDVIGPSGNLRAPTWRIGNEFIVGFNTELYEEFFG</sequence>
<dbReference type="EMBL" id="UINC01005800">
    <property type="protein sequence ID" value="SVA23627.1"/>
    <property type="molecule type" value="Genomic_DNA"/>
</dbReference>
<organism evidence="2">
    <name type="scientific">marine metagenome</name>
    <dbReference type="NCBI Taxonomy" id="408172"/>
    <lineage>
        <taxon>unclassified sequences</taxon>
        <taxon>metagenomes</taxon>
        <taxon>ecological metagenomes</taxon>
    </lineage>
</organism>
<evidence type="ECO:0000256" key="1">
    <source>
        <dbReference type="SAM" id="MobiDB-lite"/>
    </source>
</evidence>
<feature type="region of interest" description="Disordered" evidence="1">
    <location>
        <begin position="1"/>
        <end position="22"/>
    </location>
</feature>
<reference evidence="2" key="1">
    <citation type="submission" date="2018-05" db="EMBL/GenBank/DDBJ databases">
        <authorList>
            <person name="Lanie J.A."/>
            <person name="Ng W.-L."/>
            <person name="Kazmierczak K.M."/>
            <person name="Andrzejewski T.M."/>
            <person name="Davidsen T.M."/>
            <person name="Wayne K.J."/>
            <person name="Tettelin H."/>
            <person name="Glass J.I."/>
            <person name="Rusch D."/>
            <person name="Podicherti R."/>
            <person name="Tsui H.-C.T."/>
            <person name="Winkler M.E."/>
        </authorList>
    </citation>
    <scope>NUCLEOTIDE SEQUENCE</scope>
</reference>
<accession>A0A381U8C9</accession>
<evidence type="ECO:0000313" key="2">
    <source>
        <dbReference type="EMBL" id="SVA23627.1"/>
    </source>
</evidence>
<protein>
    <submittedName>
        <fullName evidence="2">Uncharacterized protein</fullName>
    </submittedName>
</protein>
<dbReference type="AlphaFoldDB" id="A0A381U8C9"/>
<proteinExistence type="predicted"/>
<name>A0A381U8C9_9ZZZZ</name>
<gene>
    <name evidence="2" type="ORF">METZ01_LOCUS76481</name>
</gene>